<feature type="region of interest" description="Disordered" evidence="8">
    <location>
        <begin position="904"/>
        <end position="927"/>
    </location>
</feature>
<sequence>MLTIHKIVGFCPQLLQIIMTEEVQMPVRQAAAIYLKNEVQQYWQERETEPGAPAPFSIHEQDRTLLRDAIVDATAHAPEKLRLQLAVCVNQIVKHDLLEKWPNVIQKVGIYLQNPDTSLWFGALLCLYQVVKVYEFKNVENRKALHEAMRVLLPMLYERCVLLVPDHSDKSVLLVKQILKIYFSFTQYFLPTDVISKDMFTRWMDLLKMVLEQPVPQETLSVDEDERAQLPWWKSKKWATHILCRMFDRYGSPGNVNKDYDEFANWYLKSFSSGIIGVLLGICDMYRKKVYIAPRVLQQCLNYLNEAVRHAFSWKFLKPHMDWVVQEVIFPLMCYSDTDAELWESDPHEYIRLKFDVFEDFVSPVTAAQTILHSVVKKRKDVLQRTMGFLMQIVTSQQADPRQKDGAFHMVGSLADILLKKQLYKDQMETVLVTYLFPEFKSPQGFLRARACWTLHYFAEIAFKNPNNLAMAIQMTVEGLLTDKELPVRVEAAIGLQMLLTSQEEKVVPYISPKIREITFEVLKIIRETENEDLTNVLQRIVCTYHEQLAPVAVDIMQHLVETFKNILESADDDNKAISAMGLLNTMDTMMAAFDEEPAVRAQLEPVAIQIIVHILQNAIMELYEETFSLVYTMTCHSITPHMWNVLEIVYQAFQKDAFDYFNEIMPALHNYVTVDTPAFLSNQAHVLAMFNMSKAVMTSDVGEDTECHAAKLLEVIILQCKGHIDQCIPSFVEVVLHRLLREVKTSELRTMCLQVVIAALYYNPQLLLDTLNKMTLPNTNEPIMAHFVKQWIHDTDCFLGLHNRKLCILGLCTLISQVEGRPAVINECATQIIPSLILLFDGLKKAYEAKAQEETEGSSDEEEEDEEDIENALLASDEDEVDYDSAKYLEALQDRIKKNAPHSPFGITTSIGEDDDDDDSDFLPSDEESLETFTTPLDIDDCPIDEYLVFKDVLQSHVIKGRQFLVP</sequence>
<dbReference type="EMBL" id="LR902020">
    <property type="protein sequence ID" value="CAD7249816.1"/>
    <property type="molecule type" value="Genomic_DNA"/>
</dbReference>
<dbReference type="OrthoDB" id="760868at2759"/>
<evidence type="ECO:0000256" key="7">
    <source>
        <dbReference type="ARBA" id="ARBA00023242"/>
    </source>
</evidence>
<dbReference type="EMBL" id="CAJPEV010002503">
    <property type="protein sequence ID" value="CAG0897126.1"/>
    <property type="molecule type" value="Genomic_DNA"/>
</dbReference>
<reference evidence="10" key="1">
    <citation type="submission" date="2020-11" db="EMBL/GenBank/DDBJ databases">
        <authorList>
            <person name="Tran Van P."/>
        </authorList>
    </citation>
    <scope>NUCLEOTIDE SEQUENCE</scope>
</reference>
<evidence type="ECO:0000313" key="11">
    <source>
        <dbReference type="Proteomes" id="UP000677054"/>
    </source>
</evidence>
<keyword evidence="7" id="KW-0539">Nucleus</keyword>
<evidence type="ECO:0000256" key="3">
    <source>
        <dbReference type="ARBA" id="ARBA00007991"/>
    </source>
</evidence>
<comment type="subcellular location">
    <subcellularLocation>
        <location evidence="2">Cytoplasm</location>
    </subcellularLocation>
    <subcellularLocation>
        <location evidence="1">Nucleus</location>
    </subcellularLocation>
</comment>
<dbReference type="PANTHER" id="PTHR10997">
    <property type="entry name" value="IMPORTIN-7, 8, 11"/>
    <property type="match status" value="1"/>
</dbReference>
<name>A0A7R9A9E3_9CRUS</name>
<comment type="similarity">
    <text evidence="3">Belongs to the importin beta family.</text>
</comment>
<evidence type="ECO:0000256" key="4">
    <source>
        <dbReference type="ARBA" id="ARBA00022448"/>
    </source>
</evidence>
<evidence type="ECO:0000256" key="5">
    <source>
        <dbReference type="ARBA" id="ARBA00022490"/>
    </source>
</evidence>
<evidence type="ECO:0000259" key="9">
    <source>
        <dbReference type="PROSITE" id="PS50166"/>
    </source>
</evidence>
<dbReference type="InterPro" id="IPR058669">
    <property type="entry name" value="TPR_IPO7/11-like"/>
</dbReference>
<dbReference type="InterPro" id="IPR001494">
    <property type="entry name" value="Importin-beta_N"/>
</dbReference>
<organism evidence="10">
    <name type="scientific">Darwinula stevensoni</name>
    <dbReference type="NCBI Taxonomy" id="69355"/>
    <lineage>
        <taxon>Eukaryota</taxon>
        <taxon>Metazoa</taxon>
        <taxon>Ecdysozoa</taxon>
        <taxon>Arthropoda</taxon>
        <taxon>Crustacea</taxon>
        <taxon>Oligostraca</taxon>
        <taxon>Ostracoda</taxon>
        <taxon>Podocopa</taxon>
        <taxon>Podocopida</taxon>
        <taxon>Darwinulocopina</taxon>
        <taxon>Darwinuloidea</taxon>
        <taxon>Darwinulidae</taxon>
        <taxon>Darwinula</taxon>
    </lineage>
</organism>
<keyword evidence="4" id="KW-0813">Transport</keyword>
<feature type="compositionally biased region" description="Acidic residues" evidence="8">
    <location>
        <begin position="855"/>
        <end position="877"/>
    </location>
</feature>
<evidence type="ECO:0000256" key="2">
    <source>
        <dbReference type="ARBA" id="ARBA00004496"/>
    </source>
</evidence>
<dbReference type="GO" id="GO:0005829">
    <property type="term" value="C:cytosol"/>
    <property type="evidence" value="ECO:0007669"/>
    <property type="project" value="TreeGrafter"/>
</dbReference>
<dbReference type="PANTHER" id="PTHR10997:SF18">
    <property type="entry name" value="D-IMPORTIN 7_RANBP7"/>
    <property type="match status" value="1"/>
</dbReference>
<evidence type="ECO:0000256" key="8">
    <source>
        <dbReference type="SAM" id="MobiDB-lite"/>
    </source>
</evidence>
<dbReference type="InterPro" id="IPR013713">
    <property type="entry name" value="XPO2_central"/>
</dbReference>
<dbReference type="InterPro" id="IPR011989">
    <property type="entry name" value="ARM-like"/>
</dbReference>
<dbReference type="FunFam" id="1.25.10.10:FF:000813">
    <property type="entry name" value="D-Importin 7/RanBP7"/>
    <property type="match status" value="1"/>
</dbReference>
<dbReference type="GO" id="GO:0006606">
    <property type="term" value="P:protein import into nucleus"/>
    <property type="evidence" value="ECO:0007669"/>
    <property type="project" value="TreeGrafter"/>
</dbReference>
<dbReference type="Proteomes" id="UP000677054">
    <property type="component" value="Unassembled WGS sequence"/>
</dbReference>
<dbReference type="InterPro" id="IPR016024">
    <property type="entry name" value="ARM-type_fold"/>
</dbReference>
<feature type="compositionally biased region" description="Acidic residues" evidence="8">
    <location>
        <begin position="913"/>
        <end position="927"/>
    </location>
</feature>
<dbReference type="Pfam" id="PF25758">
    <property type="entry name" value="TPR_IPO11"/>
    <property type="match status" value="1"/>
</dbReference>
<keyword evidence="11" id="KW-1185">Reference proteome</keyword>
<keyword evidence="6" id="KW-0653">Protein transport</keyword>
<keyword evidence="5" id="KW-0963">Cytoplasm</keyword>
<protein>
    <recommendedName>
        <fullName evidence="9">Importin N-terminal domain-containing protein</fullName>
    </recommendedName>
</protein>
<dbReference type="GO" id="GO:0031267">
    <property type="term" value="F:small GTPase binding"/>
    <property type="evidence" value="ECO:0007669"/>
    <property type="project" value="InterPro"/>
</dbReference>
<evidence type="ECO:0000256" key="6">
    <source>
        <dbReference type="ARBA" id="ARBA00022927"/>
    </source>
</evidence>
<feature type="domain" description="Importin N-terminal" evidence="9">
    <location>
        <begin position="1"/>
        <end position="76"/>
    </location>
</feature>
<accession>A0A7R9A9E3</accession>
<evidence type="ECO:0000313" key="10">
    <source>
        <dbReference type="EMBL" id="CAD7249816.1"/>
    </source>
</evidence>
<dbReference type="Pfam" id="PF03810">
    <property type="entry name" value="IBN_N"/>
    <property type="match status" value="1"/>
</dbReference>
<gene>
    <name evidence="10" type="ORF">DSTB1V02_LOCUS9603</name>
</gene>
<evidence type="ECO:0000256" key="1">
    <source>
        <dbReference type="ARBA" id="ARBA00004123"/>
    </source>
</evidence>
<dbReference type="Gene3D" id="1.25.10.10">
    <property type="entry name" value="Leucine-rich Repeat Variant"/>
    <property type="match status" value="1"/>
</dbReference>
<dbReference type="GO" id="GO:0005635">
    <property type="term" value="C:nuclear envelope"/>
    <property type="evidence" value="ECO:0007669"/>
    <property type="project" value="TreeGrafter"/>
</dbReference>
<feature type="region of interest" description="Disordered" evidence="8">
    <location>
        <begin position="851"/>
        <end position="877"/>
    </location>
</feature>
<dbReference type="PROSITE" id="PS50166">
    <property type="entry name" value="IMPORTIN_B_NT"/>
    <property type="match status" value="1"/>
</dbReference>
<dbReference type="SMART" id="SM00913">
    <property type="entry name" value="IBN_N"/>
    <property type="match status" value="1"/>
</dbReference>
<proteinExistence type="inferred from homology"/>
<dbReference type="AlphaFoldDB" id="A0A7R9A9E3"/>
<dbReference type="Pfam" id="PF08506">
    <property type="entry name" value="Cse1"/>
    <property type="match status" value="1"/>
</dbReference>
<dbReference type="SUPFAM" id="SSF48371">
    <property type="entry name" value="ARM repeat"/>
    <property type="match status" value="1"/>
</dbReference>